<proteinExistence type="predicted"/>
<comment type="caution">
    <text evidence="3">The sequence shown here is derived from an EMBL/GenBank/DDBJ whole genome shotgun (WGS) entry which is preliminary data.</text>
</comment>
<feature type="compositionally biased region" description="Basic and acidic residues" evidence="1">
    <location>
        <begin position="118"/>
        <end position="136"/>
    </location>
</feature>
<gene>
    <name evidence="3" type="ORF">WMY93_028429</name>
</gene>
<dbReference type="Pfam" id="PF05225">
    <property type="entry name" value="HTH_psq"/>
    <property type="match status" value="1"/>
</dbReference>
<protein>
    <recommendedName>
        <fullName evidence="2">HTH psq-type domain-containing protein</fullName>
    </recommendedName>
</protein>
<evidence type="ECO:0000256" key="1">
    <source>
        <dbReference type="SAM" id="MobiDB-lite"/>
    </source>
</evidence>
<dbReference type="AlphaFoldDB" id="A0AAW0MQ81"/>
<feature type="region of interest" description="Disordered" evidence="1">
    <location>
        <begin position="105"/>
        <end position="157"/>
    </location>
</feature>
<dbReference type="EMBL" id="JBBPFD010000021">
    <property type="protein sequence ID" value="KAK7882255.1"/>
    <property type="molecule type" value="Genomic_DNA"/>
</dbReference>
<dbReference type="Gene3D" id="1.10.10.60">
    <property type="entry name" value="Homeodomain-like"/>
    <property type="match status" value="1"/>
</dbReference>
<name>A0AAW0MQ81_9GOBI</name>
<dbReference type="Proteomes" id="UP001460270">
    <property type="component" value="Unassembled WGS sequence"/>
</dbReference>
<reference evidence="4" key="1">
    <citation type="submission" date="2024-04" db="EMBL/GenBank/DDBJ databases">
        <title>Salinicola lusitanus LLJ914,a marine bacterium isolated from the Okinawa Trough.</title>
        <authorList>
            <person name="Li J."/>
        </authorList>
    </citation>
    <scope>NUCLEOTIDE SEQUENCE [LARGE SCALE GENOMIC DNA]</scope>
</reference>
<keyword evidence="4" id="KW-1185">Reference proteome</keyword>
<organism evidence="3 4">
    <name type="scientific">Mugilogobius chulae</name>
    <name type="common">yellowstripe goby</name>
    <dbReference type="NCBI Taxonomy" id="88201"/>
    <lineage>
        <taxon>Eukaryota</taxon>
        <taxon>Metazoa</taxon>
        <taxon>Chordata</taxon>
        <taxon>Craniata</taxon>
        <taxon>Vertebrata</taxon>
        <taxon>Euteleostomi</taxon>
        <taxon>Actinopterygii</taxon>
        <taxon>Neopterygii</taxon>
        <taxon>Teleostei</taxon>
        <taxon>Neoteleostei</taxon>
        <taxon>Acanthomorphata</taxon>
        <taxon>Gobiaria</taxon>
        <taxon>Gobiiformes</taxon>
        <taxon>Gobioidei</taxon>
        <taxon>Gobiidae</taxon>
        <taxon>Gobionellinae</taxon>
        <taxon>Mugilogobius</taxon>
    </lineage>
</organism>
<dbReference type="GO" id="GO:0003677">
    <property type="term" value="F:DNA binding"/>
    <property type="evidence" value="ECO:0007669"/>
    <property type="project" value="InterPro"/>
</dbReference>
<evidence type="ECO:0000313" key="3">
    <source>
        <dbReference type="EMBL" id="KAK7882255.1"/>
    </source>
</evidence>
<evidence type="ECO:0000313" key="4">
    <source>
        <dbReference type="Proteomes" id="UP001460270"/>
    </source>
</evidence>
<feature type="domain" description="HTH psq-type" evidence="2">
    <location>
        <begin position="180"/>
        <end position="205"/>
    </location>
</feature>
<dbReference type="InterPro" id="IPR007889">
    <property type="entry name" value="HTH_Psq"/>
</dbReference>
<accession>A0AAW0MQ81</accession>
<sequence length="236" mass="26571">MVTHCSGFHYWAPSIRRGRGRLLPGLDTQLFSILSPASVSAYSAHHYSASLFGHVIAVSSRSPTISPVVGQLPSSTACCLMDHGPETVRQEHVMLLPLAKTHEEMKESQGMISKSRQMKSDKKTQRERQTREKLREGQMTSEAKQRKTERKPRKEDAKYKKIKQLKGMERKQSPFGSEDLEAVQAGRLSYRQAAAQFGVPKSTLSDLSVEKWLPKASWGQVIFSPTWMTLPAMSFH</sequence>
<evidence type="ECO:0000259" key="2">
    <source>
        <dbReference type="Pfam" id="PF05225"/>
    </source>
</evidence>